<reference evidence="1" key="1">
    <citation type="journal article" date="2014" name="Int. J. Syst. Evol. Microbiol.">
        <title>Complete genome sequence of Corynebacterium casei LMG S-19264T (=DSM 44701T), isolated from a smear-ripened cheese.</title>
        <authorList>
            <consortium name="US DOE Joint Genome Institute (JGI-PGF)"/>
            <person name="Walter F."/>
            <person name="Albersmeier A."/>
            <person name="Kalinowski J."/>
            <person name="Ruckert C."/>
        </authorList>
    </citation>
    <scope>NUCLEOTIDE SEQUENCE</scope>
    <source>
        <strain evidence="1">CGMCC 1.14984</strain>
    </source>
</reference>
<accession>A0A8J3A4G8</accession>
<dbReference type="AlphaFoldDB" id="A0A8J3A4G8"/>
<evidence type="ECO:0008006" key="3">
    <source>
        <dbReference type="Google" id="ProtNLM"/>
    </source>
</evidence>
<dbReference type="Proteomes" id="UP000621856">
    <property type="component" value="Unassembled WGS sequence"/>
</dbReference>
<gene>
    <name evidence="1" type="ORF">GCM10011355_22980</name>
</gene>
<organism evidence="1 2">
    <name type="scientific">Aquisalinus luteolus</name>
    <dbReference type="NCBI Taxonomy" id="1566827"/>
    <lineage>
        <taxon>Bacteria</taxon>
        <taxon>Pseudomonadati</taxon>
        <taxon>Pseudomonadota</taxon>
        <taxon>Alphaproteobacteria</taxon>
        <taxon>Parvularculales</taxon>
        <taxon>Parvularculaceae</taxon>
        <taxon>Aquisalinus</taxon>
    </lineage>
</organism>
<dbReference type="InterPro" id="IPR029045">
    <property type="entry name" value="ClpP/crotonase-like_dom_sf"/>
</dbReference>
<evidence type="ECO:0000313" key="1">
    <source>
        <dbReference type="EMBL" id="GGH98721.1"/>
    </source>
</evidence>
<name>A0A8J3A4G8_9PROT</name>
<dbReference type="SUPFAM" id="SSF52096">
    <property type="entry name" value="ClpP/crotonase"/>
    <property type="match status" value="1"/>
</dbReference>
<reference evidence="1" key="2">
    <citation type="submission" date="2020-09" db="EMBL/GenBank/DDBJ databases">
        <authorList>
            <person name="Sun Q."/>
            <person name="Zhou Y."/>
        </authorList>
    </citation>
    <scope>NUCLEOTIDE SEQUENCE</scope>
    <source>
        <strain evidence="1">CGMCC 1.14984</strain>
    </source>
</reference>
<comment type="caution">
    <text evidence="1">The sequence shown here is derived from an EMBL/GenBank/DDBJ whole genome shotgun (WGS) entry which is preliminary data.</text>
</comment>
<evidence type="ECO:0000313" key="2">
    <source>
        <dbReference type="Proteomes" id="UP000621856"/>
    </source>
</evidence>
<dbReference type="EMBL" id="BMGZ01000002">
    <property type="protein sequence ID" value="GGH98721.1"/>
    <property type="molecule type" value="Genomic_DNA"/>
</dbReference>
<protein>
    <recommendedName>
        <fullName evidence="3">Peptidase family S41</fullName>
    </recommendedName>
</protein>
<dbReference type="Gene3D" id="3.90.226.10">
    <property type="entry name" value="2-enoyl-CoA Hydratase, Chain A, domain 1"/>
    <property type="match status" value="1"/>
</dbReference>
<sequence>MGATRETDMIRIFRGGLALVLAFAGLAGTAISTGTAWAQDWSEDLAMFRTEFFEVDNSYSAEERARAEALLAELEANADGMSEPAFVLALAEIVAVADNGHTVLRNTYWQSRYPRLAVRFMIADDGLFIADGQGDYEALAGQRVTAVEGLGLSELRDHFAPYHPGLEGHRDEYIYAFLESPDILNAAGIAERSDTISVTLLNGETVRVGNSDAWPPLAGIWQIIPQARAITFYKAGLVDGDPLYLQEPDELLRYVPMPERDAVYIQFRANIDFSGQMDMRQAATDALTRLQEDAPAYVILDQRFNTGGDLNTTRDLMQAIPEIVGESGHVFAITSARTFSAGISSVGYLKQAGGDRVTIIGAPVGDPLEFWAEGDVIFLPQSGANIGISTERHNYMTGCPEDDCHGSIQRHPIAVDSLAPDYRPVFTYDDFIAGRDPYLEAALSLMP</sequence>
<proteinExistence type="predicted"/>